<evidence type="ECO:0000256" key="1">
    <source>
        <dbReference type="SAM" id="SignalP"/>
    </source>
</evidence>
<protein>
    <recommendedName>
        <fullName evidence="4">Outer membrane protein beta-barrel domain-containing protein</fullName>
    </recommendedName>
</protein>
<gene>
    <name evidence="2" type="ORF">ACFO5T_02625</name>
</gene>
<sequence>MKSLFITSICMLFLSTATAQFIKEQSLGVQIGFGLSTPYNSTTSVVDDGFFAQGELIMKVKNWLELRPYAGVILTNSDGLDLDDNPTDEKATSKAFLMGGKLRLRAPIPYFAPYIEGGIGTSIGSFETVNRLGTIDKSGIIYHVPFSIGVELGKKGKVDIRLSYFFQPSVEQYAGAAAIGVEFPL</sequence>
<keyword evidence="3" id="KW-1185">Reference proteome</keyword>
<feature type="signal peptide" evidence="1">
    <location>
        <begin position="1"/>
        <end position="19"/>
    </location>
</feature>
<dbReference type="EMBL" id="JBHSHB010000007">
    <property type="protein sequence ID" value="MFC4689316.1"/>
    <property type="molecule type" value="Genomic_DNA"/>
</dbReference>
<dbReference type="Proteomes" id="UP001595878">
    <property type="component" value="Unassembled WGS sequence"/>
</dbReference>
<dbReference type="RefSeq" id="WP_380031798.1">
    <property type="nucleotide sequence ID" value="NZ_JBHSHB010000007.1"/>
</dbReference>
<evidence type="ECO:0000313" key="3">
    <source>
        <dbReference type="Proteomes" id="UP001595878"/>
    </source>
</evidence>
<feature type="chain" id="PRO_5046634952" description="Outer membrane protein beta-barrel domain-containing protein" evidence="1">
    <location>
        <begin position="20"/>
        <end position="185"/>
    </location>
</feature>
<accession>A0ABV9L667</accession>
<organism evidence="2 3">
    <name type="scientific">Dokdonia genika</name>
    <dbReference type="NCBI Taxonomy" id="308113"/>
    <lineage>
        <taxon>Bacteria</taxon>
        <taxon>Pseudomonadati</taxon>
        <taxon>Bacteroidota</taxon>
        <taxon>Flavobacteriia</taxon>
        <taxon>Flavobacteriales</taxon>
        <taxon>Flavobacteriaceae</taxon>
        <taxon>Dokdonia</taxon>
    </lineage>
</organism>
<reference evidence="3" key="1">
    <citation type="journal article" date="2019" name="Int. J. Syst. Evol. Microbiol.">
        <title>The Global Catalogue of Microorganisms (GCM) 10K type strain sequencing project: providing services to taxonomists for standard genome sequencing and annotation.</title>
        <authorList>
            <consortium name="The Broad Institute Genomics Platform"/>
            <consortium name="The Broad Institute Genome Sequencing Center for Infectious Disease"/>
            <person name="Wu L."/>
            <person name="Ma J."/>
        </authorList>
    </citation>
    <scope>NUCLEOTIDE SEQUENCE [LARGE SCALE GENOMIC DNA]</scope>
    <source>
        <strain evidence="3">CGMCC 4.7427</strain>
    </source>
</reference>
<evidence type="ECO:0008006" key="4">
    <source>
        <dbReference type="Google" id="ProtNLM"/>
    </source>
</evidence>
<keyword evidence="1" id="KW-0732">Signal</keyword>
<proteinExistence type="predicted"/>
<name>A0ABV9L667_9FLAO</name>
<evidence type="ECO:0000313" key="2">
    <source>
        <dbReference type="EMBL" id="MFC4689316.1"/>
    </source>
</evidence>
<comment type="caution">
    <text evidence="2">The sequence shown here is derived from an EMBL/GenBank/DDBJ whole genome shotgun (WGS) entry which is preliminary data.</text>
</comment>